<sequence length="499" mass="54941">MSDQKVLIFGSFTEEETRLFQRQSAACMCSLEKAGRHFGSVDFASESKEHNSSARPNSIQVSNVIADLACKNEPGKINNRLQTSKANGEAINSYQDDELMRKRKDTLRLVSPHITEKGVAVAELSASPKVQEGWVQASKANSISVDSSAIESPVVDIPKALADKAPNIGYPTLHTFVEFISEFDMPDVLSAKSNVKVTLESGKSFSPIMFDAVLKRFTPDLPIGISSRPRQEDAQEFLSFIMDQMHDELLKLDGIFASTDGGKVPLISSSEDDVWETVGPKNRSAITRTQSFIPSRLSTIFGGQLRSVVKARGNKASATVQPFLLLHLDIFPESVNTIEDALHLFAAPETLEGYRTSAGKAGLVSACKSVKLQKLSKVMILHLMRFSYGSEGSTKLHKPVHFPLELVLGHELIVSPSSESRRYELVATITHHGQGPSEGHYTANAKCSSGRWLHYDDASVMAVTPNKVLHDRAYLMGPSTSWKRKQKLDSLEILPKSRW</sequence>
<dbReference type="PANTHER" id="PTHR24006">
    <property type="entry name" value="UBIQUITIN CARBOXYL-TERMINAL HYDROLASE"/>
    <property type="match status" value="1"/>
</dbReference>
<dbReference type="AlphaFoldDB" id="A0A9E7KIQ3"/>
<comment type="catalytic activity">
    <reaction evidence="1">
        <text>Thiol-dependent hydrolysis of ester, thioester, amide, peptide and isopeptide bonds formed by the C-terminal Gly of ubiquitin (a 76-residue protein attached to proteins as an intracellular targeting signal).</text>
        <dbReference type="EC" id="3.4.19.12"/>
    </reaction>
</comment>
<protein>
    <recommendedName>
        <fullName evidence="3">ubiquitinyl hydrolase 1</fullName>
        <ecNumber evidence="3">3.4.19.12</ecNumber>
    </recommendedName>
</protein>
<evidence type="ECO:0000313" key="10">
    <source>
        <dbReference type="Proteomes" id="UP001055439"/>
    </source>
</evidence>
<dbReference type="PROSITE" id="PS50235">
    <property type="entry name" value="USP_3"/>
    <property type="match status" value="1"/>
</dbReference>
<dbReference type="OrthoDB" id="429671at2759"/>
<evidence type="ECO:0000256" key="6">
    <source>
        <dbReference type="ARBA" id="ARBA00022801"/>
    </source>
</evidence>
<dbReference type="GO" id="GO:0006508">
    <property type="term" value="P:proteolysis"/>
    <property type="evidence" value="ECO:0007669"/>
    <property type="project" value="UniProtKB-KW"/>
</dbReference>
<organism evidence="9 10">
    <name type="scientific">Musa troglodytarum</name>
    <name type="common">fe'i banana</name>
    <dbReference type="NCBI Taxonomy" id="320322"/>
    <lineage>
        <taxon>Eukaryota</taxon>
        <taxon>Viridiplantae</taxon>
        <taxon>Streptophyta</taxon>
        <taxon>Embryophyta</taxon>
        <taxon>Tracheophyta</taxon>
        <taxon>Spermatophyta</taxon>
        <taxon>Magnoliopsida</taxon>
        <taxon>Liliopsida</taxon>
        <taxon>Zingiberales</taxon>
        <taxon>Musaceae</taxon>
        <taxon>Musa</taxon>
    </lineage>
</organism>
<reference evidence="9" key="1">
    <citation type="submission" date="2022-05" db="EMBL/GenBank/DDBJ databases">
        <title>The Musa troglodytarum L. genome provides insights into the mechanism of non-climacteric behaviour and enrichment of carotenoids.</title>
        <authorList>
            <person name="Wang J."/>
        </authorList>
    </citation>
    <scope>NUCLEOTIDE SEQUENCE</scope>
    <source>
        <tissue evidence="9">Leaf</tissue>
    </source>
</reference>
<gene>
    <name evidence="9" type="ORF">MUK42_17946</name>
</gene>
<dbReference type="CDD" id="cd02257">
    <property type="entry name" value="Peptidase_C19"/>
    <property type="match status" value="1"/>
</dbReference>
<dbReference type="GO" id="GO:0005829">
    <property type="term" value="C:cytosol"/>
    <property type="evidence" value="ECO:0007669"/>
    <property type="project" value="TreeGrafter"/>
</dbReference>
<comment type="similarity">
    <text evidence="2">Belongs to the peptidase C19 family.</text>
</comment>
<dbReference type="Pfam" id="PF00443">
    <property type="entry name" value="UCH"/>
    <property type="match status" value="1"/>
</dbReference>
<dbReference type="PANTHER" id="PTHR24006:SF687">
    <property type="entry name" value="UBIQUITIN CARBOXYL-TERMINAL HYDROLASE 10"/>
    <property type="match status" value="1"/>
</dbReference>
<dbReference type="Gene3D" id="3.90.70.10">
    <property type="entry name" value="Cysteine proteinases"/>
    <property type="match status" value="1"/>
</dbReference>
<dbReference type="SUPFAM" id="SSF54001">
    <property type="entry name" value="Cysteine proteinases"/>
    <property type="match status" value="1"/>
</dbReference>
<dbReference type="Proteomes" id="UP001055439">
    <property type="component" value="Chromosome 8"/>
</dbReference>
<accession>A0A9E7KIQ3</accession>
<dbReference type="PROSITE" id="PS00973">
    <property type="entry name" value="USP_2"/>
    <property type="match status" value="1"/>
</dbReference>
<evidence type="ECO:0000256" key="2">
    <source>
        <dbReference type="ARBA" id="ARBA00009085"/>
    </source>
</evidence>
<dbReference type="InterPro" id="IPR018200">
    <property type="entry name" value="USP_CS"/>
</dbReference>
<dbReference type="GO" id="GO:0005634">
    <property type="term" value="C:nucleus"/>
    <property type="evidence" value="ECO:0007669"/>
    <property type="project" value="TreeGrafter"/>
</dbReference>
<evidence type="ECO:0000256" key="1">
    <source>
        <dbReference type="ARBA" id="ARBA00000707"/>
    </source>
</evidence>
<dbReference type="InterPro" id="IPR001394">
    <property type="entry name" value="Peptidase_C19_UCH"/>
</dbReference>
<evidence type="ECO:0000256" key="7">
    <source>
        <dbReference type="ARBA" id="ARBA00022807"/>
    </source>
</evidence>
<proteinExistence type="inferred from homology"/>
<evidence type="ECO:0000256" key="4">
    <source>
        <dbReference type="ARBA" id="ARBA00022670"/>
    </source>
</evidence>
<dbReference type="EC" id="3.4.19.12" evidence="3"/>
<feature type="non-terminal residue" evidence="9">
    <location>
        <position position="499"/>
    </location>
</feature>
<name>A0A9E7KIQ3_9LILI</name>
<keyword evidence="10" id="KW-1185">Reference proteome</keyword>
<keyword evidence="4" id="KW-0645">Protease</keyword>
<dbReference type="EMBL" id="CP097510">
    <property type="protein sequence ID" value="URE22268.1"/>
    <property type="molecule type" value="Genomic_DNA"/>
</dbReference>
<evidence type="ECO:0000256" key="5">
    <source>
        <dbReference type="ARBA" id="ARBA00022786"/>
    </source>
</evidence>
<keyword evidence="5" id="KW-0833">Ubl conjugation pathway</keyword>
<evidence type="ECO:0000313" key="9">
    <source>
        <dbReference type="EMBL" id="URE22268.1"/>
    </source>
</evidence>
<dbReference type="InterPro" id="IPR050164">
    <property type="entry name" value="Peptidase_C19"/>
</dbReference>
<evidence type="ECO:0000259" key="8">
    <source>
        <dbReference type="PROSITE" id="PS50235"/>
    </source>
</evidence>
<feature type="domain" description="USP" evidence="8">
    <location>
        <begin position="155"/>
        <end position="481"/>
    </location>
</feature>
<dbReference type="GO" id="GO:0004843">
    <property type="term" value="F:cysteine-type deubiquitinase activity"/>
    <property type="evidence" value="ECO:0007669"/>
    <property type="project" value="UniProtKB-EC"/>
</dbReference>
<dbReference type="GO" id="GO:0016579">
    <property type="term" value="P:protein deubiquitination"/>
    <property type="evidence" value="ECO:0007669"/>
    <property type="project" value="InterPro"/>
</dbReference>
<keyword evidence="7" id="KW-0788">Thiol protease</keyword>
<dbReference type="InterPro" id="IPR028889">
    <property type="entry name" value="USP"/>
</dbReference>
<evidence type="ECO:0000256" key="3">
    <source>
        <dbReference type="ARBA" id="ARBA00012759"/>
    </source>
</evidence>
<keyword evidence="6 9" id="KW-0378">Hydrolase</keyword>
<dbReference type="InterPro" id="IPR038765">
    <property type="entry name" value="Papain-like_cys_pep_sf"/>
</dbReference>